<evidence type="ECO:0000313" key="2">
    <source>
        <dbReference type="EMBL" id="SDP41950.1"/>
    </source>
</evidence>
<dbReference type="InterPro" id="IPR052186">
    <property type="entry name" value="Hydantoin_racemase-like"/>
</dbReference>
<protein>
    <submittedName>
        <fullName evidence="2">Allantoin racemase</fullName>
    </submittedName>
</protein>
<gene>
    <name evidence="2" type="ORF">SAMN05660330_02711</name>
</gene>
<dbReference type="EMBL" id="FNJI01000019">
    <property type="protein sequence ID" value="SDP41950.1"/>
    <property type="molecule type" value="Genomic_DNA"/>
</dbReference>
<dbReference type="InterPro" id="IPR015942">
    <property type="entry name" value="Asp/Glu/hydantoin_racemase"/>
</dbReference>
<dbReference type="Gene3D" id="3.40.50.12500">
    <property type="match status" value="1"/>
</dbReference>
<evidence type="ECO:0000313" key="3">
    <source>
        <dbReference type="Proteomes" id="UP000199073"/>
    </source>
</evidence>
<dbReference type="GO" id="GO:0047661">
    <property type="term" value="F:amino-acid racemase activity"/>
    <property type="evidence" value="ECO:0007669"/>
    <property type="project" value="InterPro"/>
</dbReference>
<dbReference type="Pfam" id="PF01177">
    <property type="entry name" value="Asp_Glu_race"/>
    <property type="match status" value="1"/>
</dbReference>
<evidence type="ECO:0000256" key="1">
    <source>
        <dbReference type="ARBA" id="ARBA00038414"/>
    </source>
</evidence>
<keyword evidence="3" id="KW-1185">Reference proteome</keyword>
<reference evidence="2 3" key="1">
    <citation type="submission" date="2016-10" db="EMBL/GenBank/DDBJ databases">
        <authorList>
            <person name="de Groot N.N."/>
        </authorList>
    </citation>
    <scope>NUCLEOTIDE SEQUENCE [LARGE SCALE GENOMIC DNA]</scope>
    <source>
        <strain evidence="2 3">DSM 12130</strain>
    </source>
</reference>
<dbReference type="PANTHER" id="PTHR28047:SF5">
    <property type="entry name" value="PROTEIN DCG1"/>
    <property type="match status" value="1"/>
</dbReference>
<sequence length="236" mass="25038">MKICVINPNTSSGMTSHIREELVKVKSPATELKVVCPARGPETIECAVDEAYAVPEMLKLVAGAQQDGFDAVVIACFSDPGLDGAKELATIPVIGIGEASIHAAAMLGAKFTVITPVKRRVPTRIRQALDLVCQHRLASVRSLDLSVAQSESDSDLTINTLLDVVGSAVEEDGAEVIVLGCAGMTGYTEQIEKQYGVVVIDPCTVALKFAESFVALRLGQSKTGHFAMPPAKLYRV</sequence>
<dbReference type="Proteomes" id="UP000199073">
    <property type="component" value="Unassembled WGS sequence"/>
</dbReference>
<name>A0A1H0SJQ9_9BACT</name>
<dbReference type="STRING" id="91360.SAMN05660330_02711"/>
<dbReference type="OrthoDB" id="9791723at2"/>
<organism evidence="2 3">
    <name type="scientific">Desulforhopalus singaporensis</name>
    <dbReference type="NCBI Taxonomy" id="91360"/>
    <lineage>
        <taxon>Bacteria</taxon>
        <taxon>Pseudomonadati</taxon>
        <taxon>Thermodesulfobacteriota</taxon>
        <taxon>Desulfobulbia</taxon>
        <taxon>Desulfobulbales</taxon>
        <taxon>Desulfocapsaceae</taxon>
        <taxon>Desulforhopalus</taxon>
    </lineage>
</organism>
<accession>A0A1H0SJQ9</accession>
<comment type="similarity">
    <text evidence="1">Belongs to the HyuE racemase family.</text>
</comment>
<dbReference type="RefSeq" id="WP_092223708.1">
    <property type="nucleotide sequence ID" value="NZ_FNJI01000019.1"/>
</dbReference>
<dbReference type="InterPro" id="IPR053714">
    <property type="entry name" value="Iso_Racemase_Enz_sf"/>
</dbReference>
<dbReference type="AlphaFoldDB" id="A0A1H0SJQ9"/>
<proteinExistence type="inferred from homology"/>
<dbReference type="PANTHER" id="PTHR28047">
    <property type="entry name" value="PROTEIN DCG1"/>
    <property type="match status" value="1"/>
</dbReference>